<dbReference type="EMBL" id="SMTF01000001">
    <property type="protein sequence ID" value="TDK28483.1"/>
    <property type="molecule type" value="Genomic_DNA"/>
</dbReference>
<gene>
    <name evidence="1" type="ORF">E2F46_00920</name>
</gene>
<evidence type="ECO:0000313" key="2">
    <source>
        <dbReference type="Proteomes" id="UP000294796"/>
    </source>
</evidence>
<sequence length="96" mass="10691">MDAKDATTAIPSPFLRLRGKGTGWGQLKARATRRGLFCGSSSRSSKKHHLVMPQVRCHRKSRPDIRLVAVASDLRGEAIVSSVEERNSLFLDWLFA</sequence>
<protein>
    <submittedName>
        <fullName evidence="1">Uncharacterized protein</fullName>
    </submittedName>
</protein>
<dbReference type="RefSeq" id="WP_133320304.1">
    <property type="nucleotide sequence ID" value="NZ_SMTF01000001.1"/>
</dbReference>
<dbReference type="AlphaFoldDB" id="A0A4R5U4H4"/>
<accession>A0A4R5U4H4</accession>
<evidence type="ECO:0000313" key="1">
    <source>
        <dbReference type="EMBL" id="TDK28483.1"/>
    </source>
</evidence>
<organism evidence="1 2">
    <name type="scientific">Luteimonas aestuarii</name>
    <dbReference type="NCBI Taxonomy" id="453837"/>
    <lineage>
        <taxon>Bacteria</taxon>
        <taxon>Pseudomonadati</taxon>
        <taxon>Pseudomonadota</taxon>
        <taxon>Gammaproteobacteria</taxon>
        <taxon>Lysobacterales</taxon>
        <taxon>Lysobacteraceae</taxon>
        <taxon>Luteimonas</taxon>
    </lineage>
</organism>
<proteinExistence type="predicted"/>
<dbReference type="Proteomes" id="UP000294796">
    <property type="component" value="Unassembled WGS sequence"/>
</dbReference>
<keyword evidence="2" id="KW-1185">Reference proteome</keyword>
<reference evidence="1 2" key="1">
    <citation type="submission" date="2019-03" db="EMBL/GenBank/DDBJ databases">
        <title>Luteimonas zhaokaii sp.nov., isolated from the rectal contents of Plateau pika in Yushu, Qinghai Province, China.</title>
        <authorList>
            <person name="Zhang G."/>
        </authorList>
    </citation>
    <scope>NUCLEOTIDE SEQUENCE [LARGE SCALE GENOMIC DNA]</scope>
    <source>
        <strain evidence="1 2">B9</strain>
    </source>
</reference>
<name>A0A4R5U4H4_9GAMM</name>
<comment type="caution">
    <text evidence="1">The sequence shown here is derived from an EMBL/GenBank/DDBJ whole genome shotgun (WGS) entry which is preliminary data.</text>
</comment>